<sequence>MSLDSIQNKQTQGSNTYQVWIRENVAILNMPMSHSTLDSRQRCVVCFGVCLSTSGFVHALGSWLATAVLVVVALGSHGHSRTDNSWEMLSDISISAAAPPRLAVDWFRLYC</sequence>
<dbReference type="EMBL" id="JAWDGP010000029">
    <property type="protein sequence ID" value="KAK3804265.1"/>
    <property type="molecule type" value="Genomic_DNA"/>
</dbReference>
<evidence type="ECO:0000256" key="1">
    <source>
        <dbReference type="SAM" id="Phobius"/>
    </source>
</evidence>
<protein>
    <submittedName>
        <fullName evidence="2">Uncharacterized protein</fullName>
    </submittedName>
</protein>
<keyword evidence="3" id="KW-1185">Reference proteome</keyword>
<dbReference type="AlphaFoldDB" id="A0AAE1BE92"/>
<evidence type="ECO:0000313" key="3">
    <source>
        <dbReference type="Proteomes" id="UP001283361"/>
    </source>
</evidence>
<keyword evidence="1" id="KW-0812">Transmembrane</keyword>
<feature type="transmembrane region" description="Helical" evidence="1">
    <location>
        <begin position="56"/>
        <end position="75"/>
    </location>
</feature>
<reference evidence="2" key="1">
    <citation type="journal article" date="2023" name="G3 (Bethesda)">
        <title>A reference genome for the long-term kleptoplast-retaining sea slug Elysia crispata morphotype clarki.</title>
        <authorList>
            <person name="Eastman K.E."/>
            <person name="Pendleton A.L."/>
            <person name="Shaikh M.A."/>
            <person name="Suttiyut T."/>
            <person name="Ogas R."/>
            <person name="Tomko P."/>
            <person name="Gavelis G."/>
            <person name="Widhalm J.R."/>
            <person name="Wisecaver J.H."/>
        </authorList>
    </citation>
    <scope>NUCLEOTIDE SEQUENCE</scope>
    <source>
        <strain evidence="2">ECLA1</strain>
    </source>
</reference>
<proteinExistence type="predicted"/>
<evidence type="ECO:0000313" key="2">
    <source>
        <dbReference type="EMBL" id="KAK3804265.1"/>
    </source>
</evidence>
<organism evidence="2 3">
    <name type="scientific">Elysia crispata</name>
    <name type="common">lettuce slug</name>
    <dbReference type="NCBI Taxonomy" id="231223"/>
    <lineage>
        <taxon>Eukaryota</taxon>
        <taxon>Metazoa</taxon>
        <taxon>Spiralia</taxon>
        <taxon>Lophotrochozoa</taxon>
        <taxon>Mollusca</taxon>
        <taxon>Gastropoda</taxon>
        <taxon>Heterobranchia</taxon>
        <taxon>Euthyneura</taxon>
        <taxon>Panpulmonata</taxon>
        <taxon>Sacoglossa</taxon>
        <taxon>Placobranchoidea</taxon>
        <taxon>Plakobranchidae</taxon>
        <taxon>Elysia</taxon>
    </lineage>
</organism>
<gene>
    <name evidence="2" type="ORF">RRG08_040772</name>
</gene>
<name>A0AAE1BE92_9GAST</name>
<keyword evidence="1" id="KW-0472">Membrane</keyword>
<keyword evidence="1" id="KW-1133">Transmembrane helix</keyword>
<comment type="caution">
    <text evidence="2">The sequence shown here is derived from an EMBL/GenBank/DDBJ whole genome shotgun (WGS) entry which is preliminary data.</text>
</comment>
<accession>A0AAE1BE92</accession>
<dbReference type="Proteomes" id="UP001283361">
    <property type="component" value="Unassembled WGS sequence"/>
</dbReference>